<reference evidence="15" key="1">
    <citation type="submission" date="2016-01" db="EMBL/GenBank/DDBJ databases">
        <title>Draft genome sequence of Thermodesulfovibrio aggregans strain TGE-P1.</title>
        <authorList>
            <person name="Sekiguchi Y."/>
            <person name="Ohashi A."/>
            <person name="Matsuura N."/>
            <person name="Tourlousse M.D."/>
        </authorList>
    </citation>
    <scope>NUCLEOTIDE SEQUENCE [LARGE SCALE GENOMIC DNA]</scope>
    <source>
        <strain evidence="15">TGE-P1</strain>
    </source>
</reference>
<keyword evidence="12" id="KW-0732">Signal</keyword>
<keyword evidence="11" id="KW-1003">Cell membrane</keyword>
<evidence type="ECO:0000256" key="6">
    <source>
        <dbReference type="ARBA" id="ARBA00022781"/>
    </source>
</evidence>
<name>A0A0U9HQC8_9BACT</name>
<feature type="transmembrane region" description="Helical" evidence="11">
    <location>
        <begin position="33"/>
        <end position="56"/>
    </location>
</feature>
<dbReference type="GO" id="GO:0005886">
    <property type="term" value="C:plasma membrane"/>
    <property type="evidence" value="ECO:0007669"/>
    <property type="project" value="UniProtKB-SubCell"/>
</dbReference>
<dbReference type="Gene3D" id="1.20.20.10">
    <property type="entry name" value="F1F0 ATP synthase subunit C"/>
    <property type="match status" value="1"/>
</dbReference>
<feature type="domain" description="V-ATPase proteolipid subunit C-like" evidence="13">
    <location>
        <begin position="40"/>
        <end position="101"/>
    </location>
</feature>
<dbReference type="OrthoDB" id="5339943at2"/>
<organism evidence="14 15">
    <name type="scientific">Thermodesulfovibrio aggregans</name>
    <dbReference type="NCBI Taxonomy" id="86166"/>
    <lineage>
        <taxon>Bacteria</taxon>
        <taxon>Pseudomonadati</taxon>
        <taxon>Nitrospirota</taxon>
        <taxon>Thermodesulfovibrionia</taxon>
        <taxon>Thermodesulfovibrionales</taxon>
        <taxon>Thermodesulfovibrionaceae</taxon>
        <taxon>Thermodesulfovibrio</taxon>
    </lineage>
</organism>
<evidence type="ECO:0000256" key="12">
    <source>
        <dbReference type="SAM" id="SignalP"/>
    </source>
</evidence>
<evidence type="ECO:0000256" key="5">
    <source>
        <dbReference type="ARBA" id="ARBA00022692"/>
    </source>
</evidence>
<dbReference type="GO" id="GO:0033177">
    <property type="term" value="C:proton-transporting two-sector ATPase complex, proton-transporting domain"/>
    <property type="evidence" value="ECO:0007669"/>
    <property type="project" value="InterPro"/>
</dbReference>
<accession>A0A0U9HQC8</accession>
<evidence type="ECO:0000256" key="8">
    <source>
        <dbReference type="ARBA" id="ARBA00023065"/>
    </source>
</evidence>
<evidence type="ECO:0000256" key="11">
    <source>
        <dbReference type="HAMAP-Rule" id="MF_01396"/>
    </source>
</evidence>
<evidence type="ECO:0000256" key="9">
    <source>
        <dbReference type="ARBA" id="ARBA00023121"/>
    </source>
</evidence>
<comment type="subcellular location">
    <subcellularLocation>
        <location evidence="11">Cell membrane</location>
        <topology evidence="11">Multi-pass membrane protein</topology>
    </subcellularLocation>
    <subcellularLocation>
        <location evidence="1">Membrane</location>
        <topology evidence="1">Multi-pass membrane protein</topology>
    </subcellularLocation>
</comment>
<dbReference type="InterPro" id="IPR000454">
    <property type="entry name" value="ATP_synth_F0_csu"/>
</dbReference>
<dbReference type="PROSITE" id="PS00605">
    <property type="entry name" value="ATPASE_C"/>
    <property type="match status" value="1"/>
</dbReference>
<dbReference type="GO" id="GO:0046933">
    <property type="term" value="F:proton-transporting ATP synthase activity, rotational mechanism"/>
    <property type="evidence" value="ECO:0007669"/>
    <property type="project" value="UniProtKB-UniRule"/>
</dbReference>
<keyword evidence="4 11" id="KW-0138">CF(0)</keyword>
<dbReference type="RefSeq" id="WP_059176679.1">
    <property type="nucleotide sequence ID" value="NZ_BCNO01000002.1"/>
</dbReference>
<comment type="similarity">
    <text evidence="2 11">Belongs to the ATPase C chain family.</text>
</comment>
<evidence type="ECO:0000256" key="4">
    <source>
        <dbReference type="ARBA" id="ARBA00022547"/>
    </source>
</evidence>
<dbReference type="CDD" id="cd18121">
    <property type="entry name" value="ATP-synt_Fo_c"/>
    <property type="match status" value="1"/>
</dbReference>
<keyword evidence="11" id="KW-0066">ATP synthesis</keyword>
<dbReference type="GO" id="GO:0008289">
    <property type="term" value="F:lipid binding"/>
    <property type="evidence" value="ECO:0007669"/>
    <property type="project" value="UniProtKB-KW"/>
</dbReference>
<evidence type="ECO:0000313" key="14">
    <source>
        <dbReference type="EMBL" id="GAQ95232.1"/>
    </source>
</evidence>
<protein>
    <recommendedName>
        <fullName evidence="11">ATP synthase subunit c</fullName>
    </recommendedName>
    <alternativeName>
        <fullName evidence="11">ATP synthase F(0) sector subunit c</fullName>
    </alternativeName>
    <alternativeName>
        <fullName evidence="11">F-type ATPase subunit c</fullName>
        <shortName evidence="11">F-ATPase subunit c</shortName>
    </alternativeName>
    <alternativeName>
        <fullName evidence="11">Lipid-binding protein</fullName>
    </alternativeName>
</protein>
<evidence type="ECO:0000256" key="2">
    <source>
        <dbReference type="ARBA" id="ARBA00006704"/>
    </source>
</evidence>
<comment type="function">
    <text evidence="11">Key component of the F(0) channel; it plays a direct role in translocation across the membrane. A homomeric c-ring of between 10-14 subunits forms the central stalk rotor element with the F(1) delta and epsilon subunits.</text>
</comment>
<evidence type="ECO:0000256" key="3">
    <source>
        <dbReference type="ARBA" id="ARBA00022448"/>
    </source>
</evidence>
<feature type="chain" id="PRO_5006865053" description="ATP synthase subunit c" evidence="12">
    <location>
        <begin position="24"/>
        <end position="110"/>
    </location>
</feature>
<evidence type="ECO:0000259" key="13">
    <source>
        <dbReference type="Pfam" id="PF00137"/>
    </source>
</evidence>
<comment type="caution">
    <text evidence="14">The sequence shown here is derived from an EMBL/GenBank/DDBJ whole genome shotgun (WGS) entry which is preliminary data.</text>
</comment>
<feature type="site" description="Reversibly protonated during proton transport" evidence="11">
    <location>
        <position position="89"/>
    </location>
</feature>
<keyword evidence="15" id="KW-1185">Reference proteome</keyword>
<sequence>MRKFFVIFFAALLVVLTASVVFAAESDPAKLNYYGYATAGALIGLGAAAGGGGAGMGQGLRGILEGSARNPGVTGKLMTLFIVGLALIESLVIYVLVFVLITFYANPFVK</sequence>
<gene>
    <name evidence="11" type="primary">atpE</name>
    <name evidence="14" type="ORF">TAGGR_2120</name>
</gene>
<dbReference type="InterPro" id="IPR020537">
    <property type="entry name" value="ATP_synth_F0_csu_DDCD_BS"/>
</dbReference>
<keyword evidence="7 11" id="KW-1133">Transmembrane helix</keyword>
<dbReference type="Pfam" id="PF00137">
    <property type="entry name" value="ATP-synt_C"/>
    <property type="match status" value="1"/>
</dbReference>
<dbReference type="GO" id="GO:0045259">
    <property type="term" value="C:proton-transporting ATP synthase complex"/>
    <property type="evidence" value="ECO:0007669"/>
    <property type="project" value="UniProtKB-KW"/>
</dbReference>
<evidence type="ECO:0000313" key="15">
    <source>
        <dbReference type="Proteomes" id="UP000054976"/>
    </source>
</evidence>
<dbReference type="SUPFAM" id="SSF81333">
    <property type="entry name" value="F1F0 ATP synthase subunit C"/>
    <property type="match status" value="1"/>
</dbReference>
<feature type="transmembrane region" description="Helical" evidence="11">
    <location>
        <begin position="77"/>
        <end position="105"/>
    </location>
</feature>
<keyword evidence="8 11" id="KW-0406">Ion transport</keyword>
<evidence type="ECO:0000256" key="1">
    <source>
        <dbReference type="ARBA" id="ARBA00004141"/>
    </source>
</evidence>
<keyword evidence="9 11" id="KW-0446">Lipid-binding</keyword>
<dbReference type="Proteomes" id="UP000054976">
    <property type="component" value="Unassembled WGS sequence"/>
</dbReference>
<dbReference type="HAMAP" id="MF_01396">
    <property type="entry name" value="ATP_synth_c_bact"/>
    <property type="match status" value="1"/>
</dbReference>
<feature type="signal peptide" evidence="12">
    <location>
        <begin position="1"/>
        <end position="23"/>
    </location>
</feature>
<keyword evidence="10 11" id="KW-0472">Membrane</keyword>
<comment type="function">
    <text evidence="11">F(1)F(0) ATP synthase produces ATP from ADP in the presence of a proton or sodium gradient. F-type ATPases consist of two structural domains, F(1) containing the extramembraneous catalytic core and F(0) containing the membrane proton channel, linked together by a central stalk and a peripheral stalk. During catalysis, ATP synthesis in the catalytic domain of F(1) is coupled via a rotary mechanism of the central stalk subunits to proton translocation.</text>
</comment>
<dbReference type="STRING" id="86166.TAGGR_2120"/>
<dbReference type="PRINTS" id="PR00124">
    <property type="entry name" value="ATPASEC"/>
</dbReference>
<keyword evidence="6 11" id="KW-0375">Hydrogen ion transport</keyword>
<dbReference type="EMBL" id="BCNO01000002">
    <property type="protein sequence ID" value="GAQ95232.1"/>
    <property type="molecule type" value="Genomic_DNA"/>
</dbReference>
<dbReference type="InterPro" id="IPR038662">
    <property type="entry name" value="ATP_synth_F0_csu_sf"/>
</dbReference>
<proteinExistence type="inferred from homology"/>
<dbReference type="AlphaFoldDB" id="A0A0U9HQC8"/>
<evidence type="ECO:0000256" key="7">
    <source>
        <dbReference type="ARBA" id="ARBA00022989"/>
    </source>
</evidence>
<dbReference type="InterPro" id="IPR035921">
    <property type="entry name" value="F/V-ATP_Csub_sf"/>
</dbReference>
<keyword evidence="5 11" id="KW-0812">Transmembrane</keyword>
<keyword evidence="3 11" id="KW-0813">Transport</keyword>
<evidence type="ECO:0000256" key="10">
    <source>
        <dbReference type="ARBA" id="ARBA00023136"/>
    </source>
</evidence>
<dbReference type="InterPro" id="IPR002379">
    <property type="entry name" value="ATPase_proteolipid_c-like_dom"/>
</dbReference>